<comment type="caution">
    <text evidence="9">Lacks conserved residue(s) required for the propagation of feature annotation.</text>
</comment>
<comment type="catalytic activity">
    <reaction evidence="9">
        <text>D-ribose + ATP = D-ribose 5-phosphate + ADP + H(+)</text>
        <dbReference type="Rhea" id="RHEA:13697"/>
        <dbReference type="ChEBI" id="CHEBI:15378"/>
        <dbReference type="ChEBI" id="CHEBI:30616"/>
        <dbReference type="ChEBI" id="CHEBI:47013"/>
        <dbReference type="ChEBI" id="CHEBI:78346"/>
        <dbReference type="ChEBI" id="CHEBI:456216"/>
        <dbReference type="EC" id="2.7.1.15"/>
    </reaction>
</comment>
<feature type="binding site" evidence="9">
    <location>
        <position position="326"/>
    </location>
    <ligand>
        <name>K(+)</name>
        <dbReference type="ChEBI" id="CHEBI:29103"/>
    </ligand>
</feature>
<organism evidence="11 12">
    <name type="scientific">Corynebacterium freneyi</name>
    <dbReference type="NCBI Taxonomy" id="134034"/>
    <lineage>
        <taxon>Bacteria</taxon>
        <taxon>Bacillati</taxon>
        <taxon>Actinomycetota</taxon>
        <taxon>Actinomycetes</taxon>
        <taxon>Mycobacteriales</taxon>
        <taxon>Corynebacteriaceae</taxon>
        <taxon>Corynebacterium</taxon>
    </lineage>
</organism>
<comment type="subunit">
    <text evidence="9">Homodimer.</text>
</comment>
<dbReference type="PRINTS" id="PR00990">
    <property type="entry name" value="RIBOKINASE"/>
</dbReference>
<keyword evidence="1 9" id="KW-0808">Transferase</keyword>
<keyword evidence="7 9" id="KW-0630">Potassium</keyword>
<keyword evidence="9" id="KW-0963">Cytoplasm</keyword>
<comment type="function">
    <text evidence="9">Catalyzes the phosphorylation of ribose at O-5 in a reaction requiring ATP and magnesium. The resulting D-ribose-5-phosphate can then be used either for sythesis of nucleotides, histidine, and tryptophan, or as a component of the pentose phosphate pathway.</text>
</comment>
<keyword evidence="3 9" id="KW-0547">Nucleotide-binding</keyword>
<name>A0ABS4U683_9CORY</name>
<comment type="cofactor">
    <cofactor evidence="9">
        <name>Mg(2+)</name>
        <dbReference type="ChEBI" id="CHEBI:18420"/>
    </cofactor>
    <text evidence="9">Requires a divalent cation, most likely magnesium in vivo, as an electrophilic catalyst to aid phosphoryl group transfer. It is the chelate of the metal and the nucleotide that is the actual substrate.</text>
</comment>
<keyword evidence="6 9" id="KW-0460">Magnesium</keyword>
<protein>
    <recommendedName>
        <fullName evidence="9">Ribokinase</fullName>
        <shortName evidence="9">RK</shortName>
        <ecNumber evidence="9">2.7.1.15</ecNumber>
    </recommendedName>
</protein>
<feature type="binding site" evidence="9">
    <location>
        <position position="287"/>
    </location>
    <ligand>
        <name>K(+)</name>
        <dbReference type="ChEBI" id="CHEBI:29103"/>
    </ligand>
</feature>
<evidence type="ECO:0000256" key="5">
    <source>
        <dbReference type="ARBA" id="ARBA00022840"/>
    </source>
</evidence>
<evidence type="ECO:0000256" key="7">
    <source>
        <dbReference type="ARBA" id="ARBA00022958"/>
    </source>
</evidence>
<feature type="binding site" evidence="9">
    <location>
        <begin position="252"/>
        <end position="257"/>
    </location>
    <ligand>
        <name>ATP</name>
        <dbReference type="ChEBI" id="CHEBI:30616"/>
    </ligand>
</feature>
<evidence type="ECO:0000256" key="9">
    <source>
        <dbReference type="HAMAP-Rule" id="MF_01987"/>
    </source>
</evidence>
<feature type="binding site" evidence="9">
    <location>
        <begin position="43"/>
        <end position="45"/>
    </location>
    <ligand>
        <name>substrate</name>
    </ligand>
</feature>
<accession>A0ABS4U683</accession>
<dbReference type="CDD" id="cd01174">
    <property type="entry name" value="ribokinase"/>
    <property type="match status" value="1"/>
</dbReference>
<dbReference type="Proteomes" id="UP001519305">
    <property type="component" value="Unassembled WGS sequence"/>
</dbReference>
<feature type="binding site" evidence="9">
    <location>
        <begin position="71"/>
        <end position="75"/>
    </location>
    <ligand>
        <name>substrate</name>
    </ligand>
</feature>
<dbReference type="PANTHER" id="PTHR10584:SF166">
    <property type="entry name" value="RIBOKINASE"/>
    <property type="match status" value="1"/>
</dbReference>
<feature type="binding site" evidence="9">
    <location>
        <position position="332"/>
    </location>
    <ligand>
        <name>K(+)</name>
        <dbReference type="ChEBI" id="CHEBI:29103"/>
    </ligand>
</feature>
<comment type="pathway">
    <text evidence="9">Carbohydrate metabolism; D-ribose degradation; D-ribose 5-phosphate from beta-D-ribopyranose: step 2/2.</text>
</comment>
<dbReference type="InterPro" id="IPR011877">
    <property type="entry name" value="Ribokinase"/>
</dbReference>
<keyword evidence="4 9" id="KW-0418">Kinase</keyword>
<comment type="subcellular location">
    <subcellularLocation>
        <location evidence="9">Cytoplasm</location>
    </subcellularLocation>
</comment>
<sequence length="365" mass="37953">MQNHHRRRPGTHRTIQPIDATVERLMPDADPGEPAVVICGSIHQDTLARVPEFPAPGESAIVDDSSLSLGGKGANQASAVAHADVRAIMAGTVGEDPAADLVLAELAAHGVDTHSVRTTWDEPTGSAYIAATPDGHHMVFVTRGANTVTEPTDFTDEITGADVLLAQGELRPDATEQLGMIANLHGTRFILNLAPVTVVTPTLIDSADPLIVNATEAWEVLRKLGASEGIRRGDLAGQIDSLLQYCPSVVISLGDEGSVYARAVVDGGDGIVWHQPSLKVPAEDIVDTTGAGDAFAGTIAAELARGGSFERAVALGTAAGSLAVRSFGATSSYADYATLQATVAADDFPARRRLEGTTKTGTTKN</sequence>
<dbReference type="GO" id="GO:0004747">
    <property type="term" value="F:ribokinase activity"/>
    <property type="evidence" value="ECO:0007669"/>
    <property type="project" value="UniProtKB-EC"/>
</dbReference>
<dbReference type="SUPFAM" id="SSF53613">
    <property type="entry name" value="Ribokinase-like"/>
    <property type="match status" value="1"/>
</dbReference>
<keyword evidence="8 9" id="KW-0119">Carbohydrate metabolism</keyword>
<dbReference type="PANTHER" id="PTHR10584">
    <property type="entry name" value="SUGAR KINASE"/>
    <property type="match status" value="1"/>
</dbReference>
<evidence type="ECO:0000256" key="4">
    <source>
        <dbReference type="ARBA" id="ARBA00022777"/>
    </source>
</evidence>
<dbReference type="RefSeq" id="WP_244979507.1">
    <property type="nucleotide sequence ID" value="NZ_CP047357.1"/>
</dbReference>
<keyword evidence="2 9" id="KW-0479">Metal-binding</keyword>
<dbReference type="Pfam" id="PF00294">
    <property type="entry name" value="PfkB"/>
    <property type="match status" value="1"/>
</dbReference>
<feature type="domain" description="Carbohydrate kinase PfkB" evidence="10">
    <location>
        <begin position="36"/>
        <end position="332"/>
    </location>
</feature>
<dbReference type="Gene3D" id="3.40.1190.20">
    <property type="match status" value="1"/>
</dbReference>
<dbReference type="EMBL" id="JAGINY010000001">
    <property type="protein sequence ID" value="MBP2332140.1"/>
    <property type="molecule type" value="Genomic_DNA"/>
</dbReference>
<comment type="activity regulation">
    <text evidence="9">Activated by a monovalent cation that binds near, but not in, the active site. The most likely occupant of the site in vivo is potassium. Ion binding induces a conformational change that may alter substrate affinity.</text>
</comment>
<feature type="binding site" evidence="9">
    <location>
        <begin position="292"/>
        <end position="293"/>
    </location>
    <ligand>
        <name>ATP</name>
        <dbReference type="ChEBI" id="CHEBI:30616"/>
    </ligand>
</feature>
<reference evidence="11 12" key="1">
    <citation type="submission" date="2021-03" db="EMBL/GenBank/DDBJ databases">
        <title>Sequencing the genomes of 1000 actinobacteria strains.</title>
        <authorList>
            <person name="Klenk H.-P."/>
        </authorList>
    </citation>
    <scope>NUCLEOTIDE SEQUENCE [LARGE SCALE GENOMIC DNA]</scope>
    <source>
        <strain evidence="11 12">DSM 44506</strain>
    </source>
</reference>
<feature type="binding site" evidence="9">
    <location>
        <position position="169"/>
    </location>
    <ligand>
        <name>substrate</name>
    </ligand>
</feature>
<evidence type="ECO:0000313" key="11">
    <source>
        <dbReference type="EMBL" id="MBP2332140.1"/>
    </source>
</evidence>
<feature type="binding site" evidence="9">
    <location>
        <position position="289"/>
    </location>
    <ligand>
        <name>K(+)</name>
        <dbReference type="ChEBI" id="CHEBI:29103"/>
    </ligand>
</feature>
<feature type="active site" description="Proton acceptor" evidence="9">
    <location>
        <position position="293"/>
    </location>
</feature>
<gene>
    <name evidence="9" type="primary">rbsK</name>
    <name evidence="11" type="ORF">JOF33_000839</name>
</gene>
<proteinExistence type="inferred from homology"/>
<keyword evidence="12" id="KW-1185">Reference proteome</keyword>
<evidence type="ECO:0000313" key="12">
    <source>
        <dbReference type="Proteomes" id="UP001519305"/>
    </source>
</evidence>
<feature type="binding site" evidence="9">
    <location>
        <position position="213"/>
    </location>
    <ligand>
        <name>ATP</name>
        <dbReference type="ChEBI" id="CHEBI:30616"/>
    </ligand>
</feature>
<dbReference type="InterPro" id="IPR029056">
    <property type="entry name" value="Ribokinase-like"/>
</dbReference>
<dbReference type="EC" id="2.7.1.15" evidence="9"/>
<evidence type="ECO:0000256" key="8">
    <source>
        <dbReference type="ARBA" id="ARBA00023277"/>
    </source>
</evidence>
<dbReference type="InterPro" id="IPR002139">
    <property type="entry name" value="Ribo/fructo_kinase"/>
</dbReference>
<keyword evidence="5 9" id="KW-0067">ATP-binding</keyword>
<evidence type="ECO:0000256" key="6">
    <source>
        <dbReference type="ARBA" id="ARBA00022842"/>
    </source>
</evidence>
<feature type="binding site" evidence="9">
    <location>
        <position position="328"/>
    </location>
    <ligand>
        <name>K(+)</name>
        <dbReference type="ChEBI" id="CHEBI:29103"/>
    </ligand>
</feature>
<dbReference type="HAMAP" id="MF_01987">
    <property type="entry name" value="Ribokinase"/>
    <property type="match status" value="1"/>
</dbReference>
<dbReference type="InterPro" id="IPR011611">
    <property type="entry name" value="PfkB_dom"/>
</dbReference>
<evidence type="ECO:0000256" key="1">
    <source>
        <dbReference type="ARBA" id="ARBA00022679"/>
    </source>
</evidence>
<feature type="binding site" evidence="9">
    <location>
        <position position="293"/>
    </location>
    <ligand>
        <name>substrate</name>
    </ligand>
</feature>
<evidence type="ECO:0000259" key="10">
    <source>
        <dbReference type="Pfam" id="PF00294"/>
    </source>
</evidence>
<comment type="caution">
    <text evidence="11">The sequence shown here is derived from an EMBL/GenBank/DDBJ whole genome shotgun (WGS) entry which is preliminary data.</text>
</comment>
<evidence type="ECO:0000256" key="2">
    <source>
        <dbReference type="ARBA" id="ARBA00022723"/>
    </source>
</evidence>
<evidence type="ECO:0000256" key="3">
    <source>
        <dbReference type="ARBA" id="ARBA00022741"/>
    </source>
</evidence>
<comment type="similarity">
    <text evidence="9">Belongs to the carbohydrate kinase PfkB family. Ribokinase subfamily.</text>
</comment>
<feature type="binding site" evidence="9">
    <location>
        <position position="323"/>
    </location>
    <ligand>
        <name>K(+)</name>
        <dbReference type="ChEBI" id="CHEBI:29103"/>
    </ligand>
</feature>